<dbReference type="Gene3D" id="2.60.40.1220">
    <property type="match status" value="1"/>
</dbReference>
<dbReference type="InterPro" id="IPR014756">
    <property type="entry name" value="Ig_E-set"/>
</dbReference>
<feature type="chain" id="PRO_5038901364" description="CopC domain-containing protein" evidence="4">
    <location>
        <begin position="29"/>
        <end position="193"/>
    </location>
</feature>
<dbReference type="GO" id="GO:0005507">
    <property type="term" value="F:copper ion binding"/>
    <property type="evidence" value="ECO:0007669"/>
    <property type="project" value="InterPro"/>
</dbReference>
<accession>A0A1L7CSD6</accession>
<evidence type="ECO:0000256" key="2">
    <source>
        <dbReference type="ARBA" id="ARBA00023008"/>
    </source>
</evidence>
<dbReference type="KEGG" id="cfk:CFRA_05050"/>
<dbReference type="GO" id="GO:0046688">
    <property type="term" value="P:response to copper ion"/>
    <property type="evidence" value="ECO:0007669"/>
    <property type="project" value="InterPro"/>
</dbReference>
<reference evidence="6 7" key="1">
    <citation type="submission" date="2014-08" db="EMBL/GenBank/DDBJ databases">
        <title>Complete genome sequence of Corynebacterium frankenforstense ST18(T) (=DSM 45800(T)), isolated from raw cow milk.</title>
        <authorList>
            <person name="Ruckert C."/>
            <person name="Albersmeier A."/>
            <person name="Winkler A."/>
            <person name="Lipski A."/>
            <person name="Kalinowski J."/>
        </authorList>
    </citation>
    <scope>NUCLEOTIDE SEQUENCE [LARGE SCALE GENOMIC DNA]</scope>
    <source>
        <strain evidence="6 7">ST18</strain>
    </source>
</reference>
<name>A0A1L7CSD6_9CORY</name>
<keyword evidence="1 4" id="KW-0732">Signal</keyword>
<evidence type="ECO:0000259" key="5">
    <source>
        <dbReference type="Pfam" id="PF04234"/>
    </source>
</evidence>
<keyword evidence="2" id="KW-0186">Copper</keyword>
<keyword evidence="3" id="KW-0812">Transmembrane</keyword>
<dbReference type="GO" id="GO:0042597">
    <property type="term" value="C:periplasmic space"/>
    <property type="evidence" value="ECO:0007669"/>
    <property type="project" value="InterPro"/>
</dbReference>
<dbReference type="InterPro" id="IPR007348">
    <property type="entry name" value="CopC_dom"/>
</dbReference>
<protein>
    <recommendedName>
        <fullName evidence="5">CopC domain-containing protein</fullName>
    </recommendedName>
</protein>
<dbReference type="AlphaFoldDB" id="A0A1L7CSD6"/>
<organism evidence="6 7">
    <name type="scientific">Corynebacterium frankenforstense DSM 45800</name>
    <dbReference type="NCBI Taxonomy" id="1437875"/>
    <lineage>
        <taxon>Bacteria</taxon>
        <taxon>Bacillati</taxon>
        <taxon>Actinomycetota</taxon>
        <taxon>Actinomycetes</taxon>
        <taxon>Mycobacteriales</taxon>
        <taxon>Corynebacteriaceae</taxon>
        <taxon>Corynebacterium</taxon>
    </lineage>
</organism>
<dbReference type="InterPro" id="IPR014755">
    <property type="entry name" value="Cu-Rt/internalin_Ig-like"/>
</dbReference>
<dbReference type="Proteomes" id="UP000185434">
    <property type="component" value="Chromosome"/>
</dbReference>
<evidence type="ECO:0000313" key="6">
    <source>
        <dbReference type="EMBL" id="APT88721.1"/>
    </source>
</evidence>
<keyword evidence="7" id="KW-1185">Reference proteome</keyword>
<feature type="signal peptide" evidence="4">
    <location>
        <begin position="1"/>
        <end position="28"/>
    </location>
</feature>
<keyword evidence="3" id="KW-1133">Transmembrane helix</keyword>
<gene>
    <name evidence="6" type="ORF">CFRA_05050</name>
</gene>
<evidence type="ECO:0000256" key="4">
    <source>
        <dbReference type="SAM" id="SignalP"/>
    </source>
</evidence>
<dbReference type="EMBL" id="CP009247">
    <property type="protein sequence ID" value="APT88721.1"/>
    <property type="molecule type" value="Genomic_DNA"/>
</dbReference>
<sequence>MRDTAHRARAGLVAAAAALTGVFGAAAAAPTATAHDSVIDADPGLDASVDNFPERITLEFSGEPRPNFNTVAVSDAESGEVLFSGEPDLDRRFVSIDVPADVDPGPGTYTVGFQITSSDGHSTRGKTQFTVLGDDAGAAGATGETADASDEAAAEEGPSSWLWIALGGVALLAVLGAVIVWFTRSRTSSDKEK</sequence>
<evidence type="ECO:0000256" key="3">
    <source>
        <dbReference type="SAM" id="Phobius"/>
    </source>
</evidence>
<keyword evidence="3" id="KW-0472">Membrane</keyword>
<dbReference type="STRING" id="1437875.CFRA_05050"/>
<evidence type="ECO:0000256" key="1">
    <source>
        <dbReference type="ARBA" id="ARBA00022729"/>
    </source>
</evidence>
<dbReference type="OrthoDB" id="5242236at2"/>
<feature type="domain" description="CopC" evidence="5">
    <location>
        <begin position="35"/>
        <end position="131"/>
    </location>
</feature>
<dbReference type="Pfam" id="PF04234">
    <property type="entry name" value="CopC"/>
    <property type="match status" value="1"/>
</dbReference>
<dbReference type="PROSITE" id="PS51318">
    <property type="entry name" value="TAT"/>
    <property type="match status" value="1"/>
</dbReference>
<dbReference type="SUPFAM" id="SSF81296">
    <property type="entry name" value="E set domains"/>
    <property type="match status" value="1"/>
</dbReference>
<feature type="transmembrane region" description="Helical" evidence="3">
    <location>
        <begin position="161"/>
        <end position="183"/>
    </location>
</feature>
<dbReference type="InterPro" id="IPR006311">
    <property type="entry name" value="TAT_signal"/>
</dbReference>
<evidence type="ECO:0000313" key="7">
    <source>
        <dbReference type="Proteomes" id="UP000185434"/>
    </source>
</evidence>
<dbReference type="RefSeq" id="WP_075663705.1">
    <property type="nucleotide sequence ID" value="NZ_CP009247.1"/>
</dbReference>
<proteinExistence type="predicted"/>